<dbReference type="Pfam" id="PF00072">
    <property type="entry name" value="Response_reg"/>
    <property type="match status" value="1"/>
</dbReference>
<dbReference type="InterPro" id="IPR011006">
    <property type="entry name" value="CheY-like_superfamily"/>
</dbReference>
<dbReference type="SUPFAM" id="SSF52172">
    <property type="entry name" value="CheY-like"/>
    <property type="match status" value="1"/>
</dbReference>
<dbReference type="Gene3D" id="1.10.10.10">
    <property type="entry name" value="Winged helix-like DNA-binding domain superfamily/Winged helix DNA-binding domain"/>
    <property type="match status" value="1"/>
</dbReference>
<gene>
    <name evidence="10" type="ORF">LCGC14_0091560</name>
</gene>
<dbReference type="PANTHER" id="PTHR48111">
    <property type="entry name" value="REGULATOR OF RPOS"/>
    <property type="match status" value="1"/>
</dbReference>
<dbReference type="CDD" id="cd00383">
    <property type="entry name" value="trans_reg_C"/>
    <property type="match status" value="1"/>
</dbReference>
<name>A0A0F9YH20_9ZZZZ</name>
<dbReference type="InterPro" id="IPR039420">
    <property type="entry name" value="WalR-like"/>
</dbReference>
<feature type="domain" description="Response regulatory" evidence="8">
    <location>
        <begin position="2"/>
        <end position="116"/>
    </location>
</feature>
<comment type="caution">
    <text evidence="10">The sequence shown here is derived from an EMBL/GenBank/DDBJ whole genome shotgun (WGS) entry which is preliminary data.</text>
</comment>
<sequence>MRLLLVEDDTSLAEGILTSLKKEGYTLDWLKDGTSALHALSSEPFDLAILDLGLPRMDGLAVLRALRDRHHAVPVLILTARDGVQDRIAGLDAGADDYLIKPFDSAELKARLRALLRRSNGRAEPLINLRGVVLDPQSQQVTLEGKPVSLSRKEFILLHELMAQPDRVLTRDRLEQALYGWNEDVDSNTLEVHIHHLRRKLFSGLIRTLRGVGYMIERQV</sequence>
<dbReference type="Pfam" id="PF00486">
    <property type="entry name" value="Trans_reg_C"/>
    <property type="match status" value="1"/>
</dbReference>
<dbReference type="PROSITE" id="PS51755">
    <property type="entry name" value="OMPR_PHOB"/>
    <property type="match status" value="1"/>
</dbReference>
<evidence type="ECO:0000256" key="1">
    <source>
        <dbReference type="ARBA" id="ARBA00004496"/>
    </source>
</evidence>
<keyword evidence="3" id="KW-0597">Phosphoprotein</keyword>
<dbReference type="AlphaFoldDB" id="A0A0F9YH20"/>
<accession>A0A0F9YH20</accession>
<dbReference type="PANTHER" id="PTHR48111:SF35">
    <property type="entry name" value="TRANSCRIPTIONAL REGULATORY PROTEIN QSEB"/>
    <property type="match status" value="1"/>
</dbReference>
<evidence type="ECO:0008006" key="11">
    <source>
        <dbReference type="Google" id="ProtNLM"/>
    </source>
</evidence>
<evidence type="ECO:0000259" key="9">
    <source>
        <dbReference type="PROSITE" id="PS51755"/>
    </source>
</evidence>
<dbReference type="GO" id="GO:0000156">
    <property type="term" value="F:phosphorelay response regulator activity"/>
    <property type="evidence" value="ECO:0007669"/>
    <property type="project" value="TreeGrafter"/>
</dbReference>
<dbReference type="CDD" id="cd17624">
    <property type="entry name" value="REC_OmpR_PmrA-like"/>
    <property type="match status" value="1"/>
</dbReference>
<keyword evidence="6" id="KW-0238">DNA-binding</keyword>
<dbReference type="GO" id="GO:0000976">
    <property type="term" value="F:transcription cis-regulatory region binding"/>
    <property type="evidence" value="ECO:0007669"/>
    <property type="project" value="TreeGrafter"/>
</dbReference>
<protein>
    <recommendedName>
        <fullName evidence="11">DNA-binding response regulator</fullName>
    </recommendedName>
</protein>
<evidence type="ECO:0000256" key="3">
    <source>
        <dbReference type="ARBA" id="ARBA00022553"/>
    </source>
</evidence>
<keyword evidence="7" id="KW-0804">Transcription</keyword>
<evidence type="ECO:0000256" key="6">
    <source>
        <dbReference type="ARBA" id="ARBA00023125"/>
    </source>
</evidence>
<evidence type="ECO:0000259" key="8">
    <source>
        <dbReference type="PROSITE" id="PS50110"/>
    </source>
</evidence>
<reference evidence="10" key="1">
    <citation type="journal article" date="2015" name="Nature">
        <title>Complex archaea that bridge the gap between prokaryotes and eukaryotes.</title>
        <authorList>
            <person name="Spang A."/>
            <person name="Saw J.H."/>
            <person name="Jorgensen S.L."/>
            <person name="Zaremba-Niedzwiedzka K."/>
            <person name="Martijn J."/>
            <person name="Lind A.E."/>
            <person name="van Eijk R."/>
            <person name="Schleper C."/>
            <person name="Guy L."/>
            <person name="Ettema T.J."/>
        </authorList>
    </citation>
    <scope>NUCLEOTIDE SEQUENCE</scope>
</reference>
<dbReference type="SUPFAM" id="SSF46894">
    <property type="entry name" value="C-terminal effector domain of the bipartite response regulators"/>
    <property type="match status" value="1"/>
</dbReference>
<keyword evidence="2" id="KW-0963">Cytoplasm</keyword>
<dbReference type="Gene3D" id="3.40.50.2300">
    <property type="match status" value="1"/>
</dbReference>
<organism evidence="10">
    <name type="scientific">marine sediment metagenome</name>
    <dbReference type="NCBI Taxonomy" id="412755"/>
    <lineage>
        <taxon>unclassified sequences</taxon>
        <taxon>metagenomes</taxon>
        <taxon>ecological metagenomes</taxon>
    </lineage>
</organism>
<feature type="domain" description="OmpR/PhoB-type" evidence="9">
    <location>
        <begin position="124"/>
        <end position="218"/>
    </location>
</feature>
<evidence type="ECO:0000256" key="2">
    <source>
        <dbReference type="ARBA" id="ARBA00022490"/>
    </source>
</evidence>
<evidence type="ECO:0000313" key="10">
    <source>
        <dbReference type="EMBL" id="KKO03729.1"/>
    </source>
</evidence>
<dbReference type="InterPro" id="IPR036388">
    <property type="entry name" value="WH-like_DNA-bd_sf"/>
</dbReference>
<keyword evidence="4" id="KW-0902">Two-component regulatory system</keyword>
<dbReference type="PROSITE" id="PS50110">
    <property type="entry name" value="RESPONSE_REGULATORY"/>
    <property type="match status" value="1"/>
</dbReference>
<dbReference type="InterPro" id="IPR001789">
    <property type="entry name" value="Sig_transdc_resp-reg_receiver"/>
</dbReference>
<dbReference type="GO" id="GO:0032993">
    <property type="term" value="C:protein-DNA complex"/>
    <property type="evidence" value="ECO:0007669"/>
    <property type="project" value="TreeGrafter"/>
</dbReference>
<evidence type="ECO:0000256" key="4">
    <source>
        <dbReference type="ARBA" id="ARBA00023012"/>
    </source>
</evidence>
<dbReference type="EMBL" id="LAZR01000025">
    <property type="protein sequence ID" value="KKO03729.1"/>
    <property type="molecule type" value="Genomic_DNA"/>
</dbReference>
<dbReference type="FunFam" id="3.40.50.2300:FF:000002">
    <property type="entry name" value="DNA-binding response regulator PhoP"/>
    <property type="match status" value="1"/>
</dbReference>
<dbReference type="SMART" id="SM00862">
    <property type="entry name" value="Trans_reg_C"/>
    <property type="match status" value="1"/>
</dbReference>
<evidence type="ECO:0000256" key="7">
    <source>
        <dbReference type="ARBA" id="ARBA00023163"/>
    </source>
</evidence>
<dbReference type="SMART" id="SM00448">
    <property type="entry name" value="REC"/>
    <property type="match status" value="1"/>
</dbReference>
<keyword evidence="5" id="KW-0805">Transcription regulation</keyword>
<evidence type="ECO:0000256" key="5">
    <source>
        <dbReference type="ARBA" id="ARBA00023015"/>
    </source>
</evidence>
<dbReference type="GO" id="GO:0005829">
    <property type="term" value="C:cytosol"/>
    <property type="evidence" value="ECO:0007669"/>
    <property type="project" value="TreeGrafter"/>
</dbReference>
<proteinExistence type="predicted"/>
<dbReference type="InterPro" id="IPR016032">
    <property type="entry name" value="Sig_transdc_resp-reg_C-effctor"/>
</dbReference>
<dbReference type="InterPro" id="IPR001867">
    <property type="entry name" value="OmpR/PhoB-type_DNA-bd"/>
</dbReference>
<comment type="subcellular location">
    <subcellularLocation>
        <location evidence="1">Cytoplasm</location>
    </subcellularLocation>
</comment>
<dbReference type="GO" id="GO:0006355">
    <property type="term" value="P:regulation of DNA-templated transcription"/>
    <property type="evidence" value="ECO:0007669"/>
    <property type="project" value="InterPro"/>
</dbReference>
<dbReference type="Gene3D" id="6.10.250.690">
    <property type="match status" value="1"/>
</dbReference>